<organism evidence="1">
    <name type="scientific">marine sediment metagenome</name>
    <dbReference type="NCBI Taxonomy" id="412755"/>
    <lineage>
        <taxon>unclassified sequences</taxon>
        <taxon>metagenomes</taxon>
        <taxon>ecological metagenomes</taxon>
    </lineage>
</organism>
<evidence type="ECO:0000313" key="1">
    <source>
        <dbReference type="EMBL" id="GAI92759.1"/>
    </source>
</evidence>
<dbReference type="EMBL" id="BARW01017906">
    <property type="protein sequence ID" value="GAI92759.1"/>
    <property type="molecule type" value="Genomic_DNA"/>
</dbReference>
<dbReference type="Gene3D" id="3.30.565.10">
    <property type="entry name" value="Histidine kinase-like ATPase, C-terminal domain"/>
    <property type="match status" value="1"/>
</dbReference>
<reference evidence="1" key="1">
    <citation type="journal article" date="2014" name="Front. Microbiol.">
        <title>High frequency of phylogenetically diverse reductive dehalogenase-homologous genes in deep subseafloor sedimentary metagenomes.</title>
        <authorList>
            <person name="Kawai M."/>
            <person name="Futagami T."/>
            <person name="Toyoda A."/>
            <person name="Takaki Y."/>
            <person name="Nishi S."/>
            <person name="Hori S."/>
            <person name="Arai W."/>
            <person name="Tsubouchi T."/>
            <person name="Morono Y."/>
            <person name="Uchiyama I."/>
            <person name="Ito T."/>
            <person name="Fujiyama A."/>
            <person name="Inagaki F."/>
            <person name="Takami H."/>
        </authorList>
    </citation>
    <scope>NUCLEOTIDE SEQUENCE</scope>
    <source>
        <strain evidence="1">Expedition CK06-06</strain>
    </source>
</reference>
<proteinExistence type="predicted"/>
<accession>X1UK69</accession>
<comment type="caution">
    <text evidence="1">The sequence shown here is derived from an EMBL/GenBank/DDBJ whole genome shotgun (WGS) entry which is preliminary data.</text>
</comment>
<sequence length="164" mass="18426">MPSVGLSVEIASHDLMLMLSKGILGIDDLMKDCMGGSVTIDKVAEELQKLRGIFSFIETQMKDIQLLFRSSKQRRRNIRVDDILQKVVRIYKNTLTRAGIKLEIEKIGSPLIAKCTDAVLLQLFINLFDNSIFWLSDINIKEKNIIITLDGNNGKLIFSDNGLG</sequence>
<protein>
    <recommendedName>
        <fullName evidence="2">Histidine kinase domain-containing protein</fullName>
    </recommendedName>
</protein>
<dbReference type="SUPFAM" id="SSF55874">
    <property type="entry name" value="ATPase domain of HSP90 chaperone/DNA topoisomerase II/histidine kinase"/>
    <property type="match status" value="1"/>
</dbReference>
<gene>
    <name evidence="1" type="ORF">S12H4_30798</name>
</gene>
<name>X1UK69_9ZZZZ</name>
<evidence type="ECO:0008006" key="2">
    <source>
        <dbReference type="Google" id="ProtNLM"/>
    </source>
</evidence>
<dbReference type="InterPro" id="IPR036890">
    <property type="entry name" value="HATPase_C_sf"/>
</dbReference>
<dbReference type="AlphaFoldDB" id="X1UK69"/>
<feature type="non-terminal residue" evidence="1">
    <location>
        <position position="164"/>
    </location>
</feature>